<keyword evidence="2" id="KW-1185">Reference proteome</keyword>
<name>A0A4Q7KFF7_9PSEU</name>
<reference evidence="1 2" key="1">
    <citation type="submission" date="2019-02" db="EMBL/GenBank/DDBJ databases">
        <title>Genomic Encyclopedia of Type Strains, Phase IV (KMG-IV): sequencing the most valuable type-strain genomes for metagenomic binning, comparative biology and taxonomic classification.</title>
        <authorList>
            <person name="Goeker M."/>
        </authorList>
    </citation>
    <scope>NUCLEOTIDE SEQUENCE [LARGE SCALE GENOMIC DNA]</scope>
    <source>
        <strain evidence="1 2">DSM 101727</strain>
    </source>
</reference>
<dbReference type="EMBL" id="SGWQ01000010">
    <property type="protein sequence ID" value="RZS33942.1"/>
    <property type="molecule type" value="Genomic_DNA"/>
</dbReference>
<gene>
    <name evidence="1" type="ORF">EV193_11092</name>
</gene>
<protein>
    <submittedName>
        <fullName evidence="1">Uncharacterized protein</fullName>
    </submittedName>
</protein>
<evidence type="ECO:0000313" key="1">
    <source>
        <dbReference type="EMBL" id="RZS33942.1"/>
    </source>
</evidence>
<evidence type="ECO:0000313" key="2">
    <source>
        <dbReference type="Proteomes" id="UP000294257"/>
    </source>
</evidence>
<proteinExistence type="predicted"/>
<sequence>MVVCDIGGCRQVAADFAALGKGAHEAGNAAQGSRQTASAGWWGPAQQRFIDVMRGPRDNCDDLALTCELYARGMTDFADSIDIVVKTMNEALAKARAGGLTVTDFTIVPPDHAAMVGSPPKKPDDFAPDNRAAYDQGVKAYDARVDVFNERVKVFNECSDIVKSARKKEDEAHANLQGDLAPRKEFNLDNWQVGGTAAQKVLKGIDHHNTARRRVVTVLNDLDIEARTYTEIASAKSVSTSKLGPYFDKMAKTSGANRDMMLWLVRQLERGLPSGVTTQAVPPGFADYEGPGRPRATVPSDARFAAPAIGGKAVPIIGDILTVGDELYNVARGKQTIEAGVIRSIGMVGMGYVGAAVGSTAGAAEGNREYGPVGGIIGGIVGAVTGDIQFSEGFDQWSKKAYADSIDYQYNQEKLDEAKHAPR</sequence>
<dbReference type="AlphaFoldDB" id="A0A4Q7KFF7"/>
<comment type="caution">
    <text evidence="1">The sequence shown here is derived from an EMBL/GenBank/DDBJ whole genome shotgun (WGS) entry which is preliminary data.</text>
</comment>
<accession>A0A4Q7KFF7</accession>
<dbReference type="Proteomes" id="UP000294257">
    <property type="component" value="Unassembled WGS sequence"/>
</dbReference>
<organism evidence="1 2">
    <name type="scientific">Herbihabitans rhizosphaerae</name>
    <dbReference type="NCBI Taxonomy" id="1872711"/>
    <lineage>
        <taxon>Bacteria</taxon>
        <taxon>Bacillati</taxon>
        <taxon>Actinomycetota</taxon>
        <taxon>Actinomycetes</taxon>
        <taxon>Pseudonocardiales</taxon>
        <taxon>Pseudonocardiaceae</taxon>
        <taxon>Herbihabitans</taxon>
    </lineage>
</organism>